<evidence type="ECO:0000313" key="3">
    <source>
        <dbReference type="Proteomes" id="UP000199161"/>
    </source>
</evidence>
<dbReference type="InterPro" id="IPR004013">
    <property type="entry name" value="PHP_dom"/>
</dbReference>
<dbReference type="SUPFAM" id="SSF89550">
    <property type="entry name" value="PHP domain-like"/>
    <property type="match status" value="1"/>
</dbReference>
<dbReference type="Pfam" id="PF02811">
    <property type="entry name" value="PHP"/>
    <property type="match status" value="1"/>
</dbReference>
<dbReference type="InterPro" id="IPR016195">
    <property type="entry name" value="Pol/histidinol_Pase-like"/>
</dbReference>
<sequence length="263" mass="28812">MRGNGLLAVINPAMTTHIPFAIDFHVHSDESYDGHEPIELILEHAADIGLDGIVITDHDRIAESLRAAEIAPEYGLIGIPGVEVSTKHGHLLAIGVEKRPDPGRPFSETVDAVRELGGIAVVPHPFQRSRHGVRKRHVDGVDAIETYNSMLFTGYRNRRARTFARRRGYPEIGASDAHYLPNVGKAYTEILVSPDAQNPTKADIDGDELVEAILEGRTQIRGKRTPIHKSTVQYAKGAVRKSAYVLTSRAPLVPTVPASMDRT</sequence>
<dbReference type="PANTHER" id="PTHR42924">
    <property type="entry name" value="EXONUCLEASE"/>
    <property type="match status" value="1"/>
</dbReference>
<dbReference type="AlphaFoldDB" id="A0A1I1HS18"/>
<dbReference type="InterPro" id="IPR003141">
    <property type="entry name" value="Pol/His_phosphatase_N"/>
</dbReference>
<dbReference type="Pfam" id="PF13263">
    <property type="entry name" value="PHP_C"/>
    <property type="match status" value="1"/>
</dbReference>
<dbReference type="NCBIfam" id="NF038032">
    <property type="entry name" value="CehA_McbA_metalo"/>
    <property type="match status" value="1"/>
</dbReference>
<organism evidence="2 3">
    <name type="scientific">Natronobacterium haloterrestre</name>
    <name type="common">Halobiforma haloterrestris</name>
    <dbReference type="NCBI Taxonomy" id="148448"/>
    <lineage>
        <taxon>Archaea</taxon>
        <taxon>Methanobacteriati</taxon>
        <taxon>Methanobacteriota</taxon>
        <taxon>Stenosarchaea group</taxon>
        <taxon>Halobacteria</taxon>
        <taxon>Halobacteriales</taxon>
        <taxon>Natrialbaceae</taxon>
        <taxon>Natronobacterium</taxon>
    </lineage>
</organism>
<feature type="domain" description="Polymerase/histidinol phosphatase N-terminal" evidence="1">
    <location>
        <begin position="22"/>
        <end position="88"/>
    </location>
</feature>
<keyword evidence="3" id="KW-1185">Reference proteome</keyword>
<dbReference type="Proteomes" id="UP000199161">
    <property type="component" value="Unassembled WGS sequence"/>
</dbReference>
<dbReference type="GO" id="GO:0004534">
    <property type="term" value="F:5'-3' RNA exonuclease activity"/>
    <property type="evidence" value="ECO:0007669"/>
    <property type="project" value="TreeGrafter"/>
</dbReference>
<reference evidence="3" key="1">
    <citation type="submission" date="2016-10" db="EMBL/GenBank/DDBJ databases">
        <authorList>
            <person name="Varghese N."/>
            <person name="Submissions S."/>
        </authorList>
    </citation>
    <scope>NUCLEOTIDE SEQUENCE [LARGE SCALE GENOMIC DNA]</scope>
    <source>
        <strain evidence="3">DSM 13078</strain>
    </source>
</reference>
<dbReference type="Gene3D" id="3.20.20.140">
    <property type="entry name" value="Metal-dependent hydrolases"/>
    <property type="match status" value="1"/>
</dbReference>
<dbReference type="GO" id="GO:0035312">
    <property type="term" value="F:5'-3' DNA exonuclease activity"/>
    <property type="evidence" value="ECO:0007669"/>
    <property type="project" value="TreeGrafter"/>
</dbReference>
<name>A0A1I1HS18_NATHA</name>
<gene>
    <name evidence="2" type="ORF">SAMN05444422_106150</name>
</gene>
<dbReference type="SMART" id="SM00481">
    <property type="entry name" value="POLIIIAc"/>
    <property type="match status" value="1"/>
</dbReference>
<protein>
    <submittedName>
        <fullName evidence="2">Predicted metal-dependent phosphoesterase TrpH, contains PHP domain</fullName>
    </submittedName>
</protein>
<dbReference type="InterPro" id="IPR052018">
    <property type="entry name" value="PHP_domain"/>
</dbReference>
<accession>A0A1I1HS18</accession>
<dbReference type="PANTHER" id="PTHR42924:SF3">
    <property type="entry name" value="POLYMERASE_HISTIDINOL PHOSPHATASE N-TERMINAL DOMAIN-CONTAINING PROTEIN"/>
    <property type="match status" value="1"/>
</dbReference>
<dbReference type="EMBL" id="FOKW01000006">
    <property type="protein sequence ID" value="SFC26929.1"/>
    <property type="molecule type" value="Genomic_DNA"/>
</dbReference>
<evidence type="ECO:0000259" key="1">
    <source>
        <dbReference type="SMART" id="SM00481"/>
    </source>
</evidence>
<dbReference type="CDD" id="cd07432">
    <property type="entry name" value="PHP_HisPPase"/>
    <property type="match status" value="1"/>
</dbReference>
<proteinExistence type="predicted"/>
<evidence type="ECO:0000313" key="2">
    <source>
        <dbReference type="EMBL" id="SFC26929.1"/>
    </source>
</evidence>